<dbReference type="InterPro" id="IPR001789">
    <property type="entry name" value="Sig_transdc_resp-reg_receiver"/>
</dbReference>
<evidence type="ECO:0000256" key="8">
    <source>
        <dbReference type="ARBA" id="ARBA00023163"/>
    </source>
</evidence>
<dbReference type="Pfam" id="PF00072">
    <property type="entry name" value="Response_reg"/>
    <property type="match status" value="1"/>
</dbReference>
<evidence type="ECO:0000256" key="2">
    <source>
        <dbReference type="ARBA" id="ARBA00022490"/>
    </source>
</evidence>
<protein>
    <submittedName>
        <fullName evidence="13">Response regulator transcription factor</fullName>
    </submittedName>
</protein>
<dbReference type="PROSITE" id="PS50110">
    <property type="entry name" value="RESPONSE_REGULATORY"/>
    <property type="match status" value="1"/>
</dbReference>
<dbReference type="CDD" id="cd17574">
    <property type="entry name" value="REC_OmpR"/>
    <property type="match status" value="1"/>
</dbReference>
<dbReference type="Pfam" id="PF00486">
    <property type="entry name" value="Trans_reg_C"/>
    <property type="match status" value="1"/>
</dbReference>
<feature type="domain" description="OmpR/PhoB-type" evidence="12">
    <location>
        <begin position="134"/>
        <end position="234"/>
    </location>
</feature>
<dbReference type="SUPFAM" id="SSF52172">
    <property type="entry name" value="CheY-like"/>
    <property type="match status" value="1"/>
</dbReference>
<dbReference type="SMART" id="SM00862">
    <property type="entry name" value="Trans_reg_C"/>
    <property type="match status" value="1"/>
</dbReference>
<sequence length="235" mass="26121">MSAAQILIVDEEKHTRSTLGRYLKKEGFRVLEESHGLSALRRLLNRSFDLIVLDIELPGINGLELCHIIKSGSDTPVMFVTGRESEQDVIGGFQAGADDFVVKPFSPREVVCRISGILHRTSATAKRTHKATAVSPIALPRLGMDPSTRRVTADGARLELTVREFELLYYLAANFGKPLSRQQLIKSVWQYAFRNDSRTVDTHIKRLREKLNAASPGSGEIIQTVRGFGYGLIDS</sequence>
<dbReference type="RefSeq" id="WP_378050257.1">
    <property type="nucleotide sequence ID" value="NZ_JBHMDN010000025.1"/>
</dbReference>
<accession>A0ABW2FL73</accession>
<keyword evidence="3 9" id="KW-0597">Phosphoprotein</keyword>
<keyword evidence="4" id="KW-0902">Two-component regulatory system</keyword>
<dbReference type="PANTHER" id="PTHR48111:SF44">
    <property type="entry name" value="TRANSCRIPTIONAL REGULATORY PROTEIN RESD"/>
    <property type="match status" value="1"/>
</dbReference>
<organism evidence="13 14">
    <name type="scientific">Cohnella cellulosilytica</name>
    <dbReference type="NCBI Taxonomy" id="986710"/>
    <lineage>
        <taxon>Bacteria</taxon>
        <taxon>Bacillati</taxon>
        <taxon>Bacillota</taxon>
        <taxon>Bacilli</taxon>
        <taxon>Bacillales</taxon>
        <taxon>Paenibacillaceae</taxon>
        <taxon>Cohnella</taxon>
    </lineage>
</organism>
<keyword evidence="7" id="KW-0010">Activator</keyword>
<dbReference type="InterPro" id="IPR039420">
    <property type="entry name" value="WalR-like"/>
</dbReference>
<evidence type="ECO:0000256" key="9">
    <source>
        <dbReference type="PROSITE-ProRule" id="PRU00169"/>
    </source>
</evidence>
<keyword evidence="5" id="KW-0805">Transcription regulation</keyword>
<evidence type="ECO:0000256" key="1">
    <source>
        <dbReference type="ARBA" id="ARBA00004496"/>
    </source>
</evidence>
<dbReference type="CDD" id="cd00383">
    <property type="entry name" value="trans_reg_C"/>
    <property type="match status" value="1"/>
</dbReference>
<keyword evidence="14" id="KW-1185">Reference proteome</keyword>
<dbReference type="PANTHER" id="PTHR48111">
    <property type="entry name" value="REGULATOR OF RPOS"/>
    <property type="match status" value="1"/>
</dbReference>
<feature type="domain" description="Response regulatory" evidence="11">
    <location>
        <begin position="5"/>
        <end position="118"/>
    </location>
</feature>
<evidence type="ECO:0000259" key="11">
    <source>
        <dbReference type="PROSITE" id="PS50110"/>
    </source>
</evidence>
<keyword evidence="6 10" id="KW-0238">DNA-binding</keyword>
<dbReference type="Gene3D" id="1.10.10.10">
    <property type="entry name" value="Winged helix-like DNA-binding domain superfamily/Winged helix DNA-binding domain"/>
    <property type="match status" value="1"/>
</dbReference>
<dbReference type="Gene3D" id="3.40.50.2300">
    <property type="match status" value="1"/>
</dbReference>
<keyword evidence="8" id="KW-0804">Transcription</keyword>
<keyword evidence="2" id="KW-0963">Cytoplasm</keyword>
<dbReference type="SMART" id="SM00448">
    <property type="entry name" value="REC"/>
    <property type="match status" value="1"/>
</dbReference>
<dbReference type="PROSITE" id="PS51755">
    <property type="entry name" value="OMPR_PHOB"/>
    <property type="match status" value="1"/>
</dbReference>
<name>A0ABW2FL73_9BACL</name>
<comment type="subcellular location">
    <subcellularLocation>
        <location evidence="1">Cytoplasm</location>
    </subcellularLocation>
</comment>
<feature type="modified residue" description="4-aspartylphosphate" evidence="9">
    <location>
        <position position="54"/>
    </location>
</feature>
<gene>
    <name evidence="13" type="ORF">ACFQMJ_29765</name>
</gene>
<evidence type="ECO:0000256" key="7">
    <source>
        <dbReference type="ARBA" id="ARBA00023159"/>
    </source>
</evidence>
<feature type="DNA-binding region" description="OmpR/PhoB-type" evidence="10">
    <location>
        <begin position="134"/>
        <end position="234"/>
    </location>
</feature>
<dbReference type="InterPro" id="IPR036388">
    <property type="entry name" value="WH-like_DNA-bd_sf"/>
</dbReference>
<comment type="caution">
    <text evidence="13">The sequence shown here is derived from an EMBL/GenBank/DDBJ whole genome shotgun (WGS) entry which is preliminary data.</text>
</comment>
<evidence type="ECO:0000313" key="14">
    <source>
        <dbReference type="Proteomes" id="UP001596378"/>
    </source>
</evidence>
<dbReference type="InterPro" id="IPR011006">
    <property type="entry name" value="CheY-like_superfamily"/>
</dbReference>
<dbReference type="EMBL" id="JBHTAI010000025">
    <property type="protein sequence ID" value="MFC7152744.1"/>
    <property type="molecule type" value="Genomic_DNA"/>
</dbReference>
<evidence type="ECO:0000256" key="5">
    <source>
        <dbReference type="ARBA" id="ARBA00023015"/>
    </source>
</evidence>
<dbReference type="Proteomes" id="UP001596378">
    <property type="component" value="Unassembled WGS sequence"/>
</dbReference>
<evidence type="ECO:0000256" key="4">
    <source>
        <dbReference type="ARBA" id="ARBA00023012"/>
    </source>
</evidence>
<evidence type="ECO:0000259" key="12">
    <source>
        <dbReference type="PROSITE" id="PS51755"/>
    </source>
</evidence>
<reference evidence="14" key="1">
    <citation type="journal article" date="2019" name="Int. J. Syst. Evol. Microbiol.">
        <title>The Global Catalogue of Microorganisms (GCM) 10K type strain sequencing project: providing services to taxonomists for standard genome sequencing and annotation.</title>
        <authorList>
            <consortium name="The Broad Institute Genomics Platform"/>
            <consortium name="The Broad Institute Genome Sequencing Center for Infectious Disease"/>
            <person name="Wu L."/>
            <person name="Ma J."/>
        </authorList>
    </citation>
    <scope>NUCLEOTIDE SEQUENCE [LARGE SCALE GENOMIC DNA]</scope>
    <source>
        <strain evidence="14">KCTC 12907</strain>
    </source>
</reference>
<dbReference type="Gene3D" id="6.10.250.690">
    <property type="match status" value="1"/>
</dbReference>
<evidence type="ECO:0000313" key="13">
    <source>
        <dbReference type="EMBL" id="MFC7152744.1"/>
    </source>
</evidence>
<proteinExistence type="predicted"/>
<dbReference type="InterPro" id="IPR001867">
    <property type="entry name" value="OmpR/PhoB-type_DNA-bd"/>
</dbReference>
<evidence type="ECO:0000256" key="10">
    <source>
        <dbReference type="PROSITE-ProRule" id="PRU01091"/>
    </source>
</evidence>
<evidence type="ECO:0000256" key="6">
    <source>
        <dbReference type="ARBA" id="ARBA00023125"/>
    </source>
</evidence>
<evidence type="ECO:0000256" key="3">
    <source>
        <dbReference type="ARBA" id="ARBA00022553"/>
    </source>
</evidence>